<dbReference type="Pfam" id="PF05035">
    <property type="entry name" value="DGOK"/>
    <property type="match status" value="1"/>
</dbReference>
<evidence type="ECO:0000313" key="2">
    <source>
        <dbReference type="Proteomes" id="UP001606303"/>
    </source>
</evidence>
<organism evidence="1 2">
    <name type="scientific">Pelomonas baiyunensis</name>
    <dbReference type="NCBI Taxonomy" id="3299026"/>
    <lineage>
        <taxon>Bacteria</taxon>
        <taxon>Pseudomonadati</taxon>
        <taxon>Pseudomonadota</taxon>
        <taxon>Betaproteobacteria</taxon>
        <taxon>Burkholderiales</taxon>
        <taxon>Sphaerotilaceae</taxon>
        <taxon>Roseateles</taxon>
    </lineage>
</organism>
<dbReference type="RefSeq" id="WP_394379855.1">
    <property type="nucleotide sequence ID" value="NZ_JBIGIB010000001.1"/>
</dbReference>
<gene>
    <name evidence="1" type="ORF">ACG01O_00300</name>
</gene>
<dbReference type="Gene3D" id="3.30.420.310">
    <property type="entry name" value="2-keto-3-deoxy-galactonokinase, C-terminal domain"/>
    <property type="match status" value="1"/>
</dbReference>
<accession>A0ABW7GST2</accession>
<sequence length="313" mass="32909">MPLIGLDWGSTRLRAMRLGAGGEVLELRESGAGASTLHGRADEFVAALDALVADWHALPGPVLACGMVGSQHGWRELPYADCPADASTLMRLSLNVDWRGRPVRLLPGLRCTTAAGAPDLMRGEETQVLGALQQAPALAEQACLVLPGTHSKWARVQGGRVTGFTTQMTGELFAVLRQHSVLGRLMPAPTQDARETRDAHEAFNEGVAAARDHGDAGLPHQLFSVRSLGLAGRIAPPDLAEYLSGLLIGHELRAGLAWRAQSGLGAAPLRLIGEPALCARYAQGLALFGAADTPVLSNTAPAGLWRLAQEGGL</sequence>
<dbReference type="EMBL" id="JBIGIB010000001">
    <property type="protein sequence ID" value="MFG6465036.1"/>
    <property type="molecule type" value="Genomic_DNA"/>
</dbReference>
<dbReference type="Gene3D" id="3.30.420.300">
    <property type="entry name" value="2-keto-3-deoxy-galactonokinase, substrate binding domain"/>
    <property type="match status" value="1"/>
</dbReference>
<comment type="caution">
    <text evidence="1">The sequence shown here is derived from an EMBL/GenBank/DDBJ whole genome shotgun (WGS) entry which is preliminary data.</text>
</comment>
<evidence type="ECO:0000313" key="1">
    <source>
        <dbReference type="EMBL" id="MFG6465036.1"/>
    </source>
</evidence>
<dbReference type="InterPro" id="IPR007729">
    <property type="entry name" value="DGOK"/>
</dbReference>
<protein>
    <submittedName>
        <fullName evidence="1">2-dehydro-3-deoxygalactonokinase</fullName>
    </submittedName>
</protein>
<proteinExistence type="predicted"/>
<dbReference type="InterPro" id="IPR042257">
    <property type="entry name" value="DGOK_C"/>
</dbReference>
<reference evidence="1 2" key="1">
    <citation type="submission" date="2024-08" db="EMBL/GenBank/DDBJ databases">
        <authorList>
            <person name="Lu H."/>
        </authorList>
    </citation>
    <scope>NUCLEOTIDE SEQUENCE [LARGE SCALE GENOMIC DNA]</scope>
    <source>
        <strain evidence="1 2">BYS87W</strain>
    </source>
</reference>
<keyword evidence="2" id="KW-1185">Reference proteome</keyword>
<dbReference type="InterPro" id="IPR042258">
    <property type="entry name" value="DGOK_N"/>
</dbReference>
<dbReference type="CDD" id="cd24012">
    <property type="entry name" value="ASKHA_NBD_KDGal-kinase"/>
    <property type="match status" value="1"/>
</dbReference>
<name>A0ABW7GST2_9BURK</name>
<dbReference type="Proteomes" id="UP001606303">
    <property type="component" value="Unassembled WGS sequence"/>
</dbReference>